<comment type="subcellular location">
    <subcellularLocation>
        <location evidence="1">Bacterial flagellum</location>
    </subcellularLocation>
</comment>
<evidence type="ECO:0000259" key="5">
    <source>
        <dbReference type="Pfam" id="PF00700"/>
    </source>
</evidence>
<feature type="domain" description="Flagellin C-terminal" evidence="5">
    <location>
        <begin position="220"/>
        <end position="295"/>
    </location>
</feature>
<comment type="caution">
    <text evidence="6">The sequence shown here is derived from an EMBL/GenBank/DDBJ whole genome shotgun (WGS) entry which is preliminary data.</text>
</comment>
<dbReference type="InterPro" id="IPR046358">
    <property type="entry name" value="Flagellin_C"/>
</dbReference>
<dbReference type="SUPFAM" id="SSF64518">
    <property type="entry name" value="Phase 1 flagellin"/>
    <property type="match status" value="1"/>
</dbReference>
<dbReference type="Pfam" id="PF00669">
    <property type="entry name" value="Flagellin_N"/>
    <property type="match status" value="1"/>
</dbReference>
<keyword evidence="7" id="KW-1185">Reference proteome</keyword>
<evidence type="ECO:0000313" key="6">
    <source>
        <dbReference type="EMBL" id="KEO84067.1"/>
    </source>
</evidence>
<dbReference type="GO" id="GO:0009424">
    <property type="term" value="C:bacterial-type flagellum hook"/>
    <property type="evidence" value="ECO:0007669"/>
    <property type="project" value="InterPro"/>
</dbReference>
<dbReference type="Proteomes" id="UP000027931">
    <property type="component" value="Unassembled WGS sequence"/>
</dbReference>
<dbReference type="eggNOG" id="COG1344">
    <property type="taxonomic scope" value="Bacteria"/>
</dbReference>
<dbReference type="GO" id="GO:0071973">
    <property type="term" value="P:bacterial-type flagellum-dependent cell motility"/>
    <property type="evidence" value="ECO:0007669"/>
    <property type="project" value="InterPro"/>
</dbReference>
<dbReference type="STRING" id="1157490.EL26_06280"/>
<organism evidence="6 7">
    <name type="scientific">Tumebacillus flagellatus</name>
    <dbReference type="NCBI Taxonomy" id="1157490"/>
    <lineage>
        <taxon>Bacteria</taxon>
        <taxon>Bacillati</taxon>
        <taxon>Bacillota</taxon>
        <taxon>Bacilli</taxon>
        <taxon>Bacillales</taxon>
        <taxon>Alicyclobacillaceae</taxon>
        <taxon>Tumebacillus</taxon>
    </lineage>
</organism>
<keyword evidence="3" id="KW-0975">Bacterial flagellum</keyword>
<evidence type="ECO:0000256" key="2">
    <source>
        <dbReference type="ARBA" id="ARBA00005709"/>
    </source>
</evidence>
<dbReference type="EMBL" id="JMIR01000006">
    <property type="protein sequence ID" value="KEO84067.1"/>
    <property type="molecule type" value="Genomic_DNA"/>
</dbReference>
<accession>A0A074ME15</accession>
<dbReference type="AlphaFoldDB" id="A0A074ME15"/>
<evidence type="ECO:0000256" key="3">
    <source>
        <dbReference type="ARBA" id="ARBA00023143"/>
    </source>
</evidence>
<feature type="domain" description="Flagellin N-terminal" evidence="4">
    <location>
        <begin position="6"/>
        <end position="142"/>
    </location>
</feature>
<dbReference type="InterPro" id="IPR001029">
    <property type="entry name" value="Flagellin_N"/>
</dbReference>
<evidence type="ECO:0008006" key="8">
    <source>
        <dbReference type="Google" id="ProtNLM"/>
    </source>
</evidence>
<proteinExistence type="inferred from homology"/>
<gene>
    <name evidence="6" type="ORF">EL26_06280</name>
</gene>
<evidence type="ECO:0000313" key="7">
    <source>
        <dbReference type="Proteomes" id="UP000027931"/>
    </source>
</evidence>
<name>A0A074ME15_9BACL</name>
<evidence type="ECO:0000259" key="4">
    <source>
        <dbReference type="Pfam" id="PF00669"/>
    </source>
</evidence>
<dbReference type="Pfam" id="PF00700">
    <property type="entry name" value="Flagellin_C"/>
    <property type="match status" value="1"/>
</dbReference>
<comment type="similarity">
    <text evidence="2">Belongs to the bacterial flagellin family.</text>
</comment>
<dbReference type="GO" id="GO:0005198">
    <property type="term" value="F:structural molecule activity"/>
    <property type="evidence" value="ECO:0007669"/>
    <property type="project" value="InterPro"/>
</dbReference>
<dbReference type="PANTHER" id="PTHR42792">
    <property type="entry name" value="FLAGELLIN"/>
    <property type="match status" value="1"/>
</dbReference>
<protein>
    <recommendedName>
        <fullName evidence="8">Flagellin</fullName>
    </recommendedName>
</protein>
<evidence type="ECO:0000256" key="1">
    <source>
        <dbReference type="ARBA" id="ARBA00004365"/>
    </source>
</evidence>
<reference evidence="6 7" key="1">
    <citation type="journal article" date="2013" name="Int. J. Syst. Evol. Microbiol.">
        <title>Tumebacillus flagellatus sp. nov., an alpha-amylase/pullulanase-producing bacterium isolated from cassava wastewater.</title>
        <authorList>
            <person name="Wang Q."/>
            <person name="Xie N."/>
            <person name="Qin Y."/>
            <person name="Shen N."/>
            <person name="Zhu J."/>
            <person name="Mi H."/>
            <person name="Huang R."/>
        </authorList>
    </citation>
    <scope>NUCLEOTIDE SEQUENCE [LARGE SCALE GENOMIC DNA]</scope>
    <source>
        <strain evidence="6 7">GST4</strain>
    </source>
</reference>
<dbReference type="Gene3D" id="1.20.1330.10">
    <property type="entry name" value="f41 fragment of flagellin, N-terminal domain"/>
    <property type="match status" value="1"/>
</dbReference>
<sequence length="304" mass="33260">MLMRITQSMMNNQFMHNLNLSNERMNTYQEVLSSGLKLNRPSDDPVGVGYAMRYTAQLAANDQYVSNASAGQSQLEYLDTTLGQINEVLQRAKELAVQGASGSVPADARKAIGEEMDQLYKQLVDLSNSQFSGRYIFNGQKTDTRPYDLANAMYQQTDDGVINYQMSEGVSLQVNVNGDEVFGPPTTAAGMPTSDNLFAVMRNLTDSLNSSDAAGIASAMDKLETGLNRVLQVRSSVGARSNRLELIQNRLKDVNLNVTTLLSKTTDADIAQTITDMTTAQSVQRAAMASGTRIIQPTLVDYLR</sequence>
<dbReference type="NCBIfam" id="TIGR02550">
    <property type="entry name" value="flagell_flgL"/>
    <property type="match status" value="1"/>
</dbReference>
<dbReference type="InterPro" id="IPR001492">
    <property type="entry name" value="Flagellin"/>
</dbReference>
<dbReference type="InterPro" id="IPR013384">
    <property type="entry name" value="Flagell_FlgL"/>
</dbReference>
<dbReference type="PANTHER" id="PTHR42792:SF1">
    <property type="entry name" value="FLAGELLAR HOOK-ASSOCIATED PROTEIN 3"/>
    <property type="match status" value="1"/>
</dbReference>